<protein>
    <recommendedName>
        <fullName evidence="3">DNA2/NAM7 helicase-like C-terminal domain-containing protein</fullName>
    </recommendedName>
</protein>
<sequence>MLLGAQRPRDVGTRTIMTEKPNILNVGISRAKNNLYIIGNAEMWLKHKHMKEIYNMLGDKDYT</sequence>
<name>A0ABM9NAZ7_RICHE</name>
<dbReference type="Proteomes" id="UP001642485">
    <property type="component" value="Chromosome"/>
</dbReference>
<proteinExistence type="predicted"/>
<evidence type="ECO:0008006" key="3">
    <source>
        <dbReference type="Google" id="ProtNLM"/>
    </source>
</evidence>
<keyword evidence="2" id="KW-1185">Reference proteome</keyword>
<dbReference type="InterPro" id="IPR027417">
    <property type="entry name" value="P-loop_NTPase"/>
</dbReference>
<dbReference type="EMBL" id="OZ018776">
    <property type="protein sequence ID" value="CAK9119879.1"/>
    <property type="molecule type" value="Genomic_DNA"/>
</dbReference>
<accession>A0ABM9NAZ7</accession>
<reference evidence="1 2" key="1">
    <citation type="submission" date="2024-02" db="EMBL/GenBank/DDBJ databases">
        <authorList>
            <person name="Nijsse B."/>
            <person name="Sprong H."/>
        </authorList>
    </citation>
    <scope>NUCLEOTIDE SEQUENCE [LARGE SCALE GENOMIC DNA]</scope>
    <source>
        <strain evidence="1">OB144</strain>
    </source>
</reference>
<organism evidence="1 2">
    <name type="scientific">Rickettsia helvetica</name>
    <dbReference type="NCBI Taxonomy" id="35789"/>
    <lineage>
        <taxon>Bacteria</taxon>
        <taxon>Pseudomonadati</taxon>
        <taxon>Pseudomonadota</taxon>
        <taxon>Alphaproteobacteria</taxon>
        <taxon>Rickettsiales</taxon>
        <taxon>Rickettsiaceae</taxon>
        <taxon>Rickettsieae</taxon>
        <taxon>Rickettsia</taxon>
        <taxon>spotted fever group</taxon>
    </lineage>
</organism>
<gene>
    <name evidence="1" type="ORF">OB144RH_01240</name>
</gene>
<dbReference type="Gene3D" id="3.40.50.300">
    <property type="entry name" value="P-loop containing nucleotide triphosphate hydrolases"/>
    <property type="match status" value="1"/>
</dbReference>
<evidence type="ECO:0000313" key="2">
    <source>
        <dbReference type="Proteomes" id="UP001642485"/>
    </source>
</evidence>
<evidence type="ECO:0000313" key="1">
    <source>
        <dbReference type="EMBL" id="CAK9119879.1"/>
    </source>
</evidence>